<evidence type="ECO:0000313" key="1">
    <source>
        <dbReference type="EMBL" id="EFA76083.1"/>
    </source>
</evidence>
<dbReference type="CDD" id="cd00167">
    <property type="entry name" value="SANT"/>
    <property type="match status" value="1"/>
</dbReference>
<dbReference type="GeneID" id="31366131"/>
<accession>D3BRQ1</accession>
<dbReference type="Proteomes" id="UP000001396">
    <property type="component" value="Unassembled WGS sequence"/>
</dbReference>
<organism evidence="1 2">
    <name type="scientific">Heterostelium pallidum (strain ATCC 26659 / Pp 5 / PN500)</name>
    <name type="common">Cellular slime mold</name>
    <name type="synonym">Polysphondylium pallidum</name>
    <dbReference type="NCBI Taxonomy" id="670386"/>
    <lineage>
        <taxon>Eukaryota</taxon>
        <taxon>Amoebozoa</taxon>
        <taxon>Evosea</taxon>
        <taxon>Eumycetozoa</taxon>
        <taxon>Dictyostelia</taxon>
        <taxon>Acytosteliales</taxon>
        <taxon>Acytosteliaceae</taxon>
        <taxon>Heterostelium</taxon>
    </lineage>
</organism>
<dbReference type="InParanoid" id="D3BRQ1"/>
<evidence type="ECO:0000313" key="2">
    <source>
        <dbReference type="Proteomes" id="UP000001396"/>
    </source>
</evidence>
<comment type="caution">
    <text evidence="1">The sequence shown here is derived from an EMBL/GenBank/DDBJ whole genome shotgun (WGS) entry which is preliminary data.</text>
</comment>
<dbReference type="AlphaFoldDB" id="D3BRQ1"/>
<dbReference type="RefSeq" id="XP_020428217.1">
    <property type="nucleotide sequence ID" value="XM_020581430.1"/>
</dbReference>
<evidence type="ECO:0008006" key="3">
    <source>
        <dbReference type="Google" id="ProtNLM"/>
    </source>
</evidence>
<proteinExistence type="predicted"/>
<protein>
    <recommendedName>
        <fullName evidence="3">Myb-like domain-containing protein</fullName>
    </recommendedName>
</protein>
<reference evidence="1 2" key="1">
    <citation type="journal article" date="2011" name="Genome Res.">
        <title>Phylogeny-wide analysis of social amoeba genomes highlights ancient origins for complex intercellular communication.</title>
        <authorList>
            <person name="Heidel A.J."/>
            <person name="Lawal H.M."/>
            <person name="Felder M."/>
            <person name="Schilde C."/>
            <person name="Helps N.R."/>
            <person name="Tunggal B."/>
            <person name="Rivero F."/>
            <person name="John U."/>
            <person name="Schleicher M."/>
            <person name="Eichinger L."/>
            <person name="Platzer M."/>
            <person name="Noegel A.A."/>
            <person name="Schaap P."/>
            <person name="Gloeckner G."/>
        </authorList>
    </citation>
    <scope>NUCLEOTIDE SEQUENCE [LARGE SCALE GENOMIC DNA]</scope>
    <source>
        <strain evidence="2">ATCC 26659 / Pp 5 / PN500</strain>
    </source>
</reference>
<sequence>MNLSYILNPISIPNMYNISKTDNDIFIMEKSKVNSESLVAKEMLVKNQTPSKVQIKPNFLYNWSPVQVEILIRMVIECDFYSLDPMERRNQWEKIAKSLNRTVPAVRAKFSRLKLDSKLKQAAL</sequence>
<keyword evidence="2" id="KW-1185">Reference proteome</keyword>
<dbReference type="EMBL" id="ADBJ01000050">
    <property type="protein sequence ID" value="EFA76083.1"/>
    <property type="molecule type" value="Genomic_DNA"/>
</dbReference>
<dbReference type="InterPro" id="IPR001005">
    <property type="entry name" value="SANT/Myb"/>
</dbReference>
<gene>
    <name evidence="1" type="ORF">PPL_10662</name>
</gene>
<name>D3BRQ1_HETP5</name>